<dbReference type="EMBL" id="FNUJ01000001">
    <property type="protein sequence ID" value="SEF20672.1"/>
    <property type="molecule type" value="Genomic_DNA"/>
</dbReference>
<name>A0A1H5Q3G3_9PSEU</name>
<dbReference type="InterPro" id="IPR009057">
    <property type="entry name" value="Homeodomain-like_sf"/>
</dbReference>
<evidence type="ECO:0000313" key="4">
    <source>
        <dbReference type="EMBL" id="SEF20672.1"/>
    </source>
</evidence>
<gene>
    <name evidence="4" type="ORF">SAMN05421837_101474</name>
</gene>
<keyword evidence="1" id="KW-0805">Transcription regulation</keyword>
<feature type="domain" description="Tetracyclin repressor-like C-terminal" evidence="3">
    <location>
        <begin position="128"/>
        <end position="205"/>
    </location>
</feature>
<evidence type="ECO:0000259" key="3">
    <source>
        <dbReference type="Pfam" id="PF16925"/>
    </source>
</evidence>
<protein>
    <recommendedName>
        <fullName evidence="3">Tetracyclin repressor-like C-terminal domain-containing protein</fullName>
    </recommendedName>
</protein>
<dbReference type="SUPFAM" id="SSF46689">
    <property type="entry name" value="Homeodomain-like"/>
    <property type="match status" value="1"/>
</dbReference>
<evidence type="ECO:0000313" key="5">
    <source>
        <dbReference type="Proteomes" id="UP000198878"/>
    </source>
</evidence>
<dbReference type="STRING" id="218821.SAMN05421837_101474"/>
<dbReference type="PANTHER" id="PTHR47506:SF1">
    <property type="entry name" value="HTH-TYPE TRANSCRIPTIONAL REGULATOR YJDC"/>
    <property type="match status" value="1"/>
</dbReference>
<dbReference type="PANTHER" id="PTHR47506">
    <property type="entry name" value="TRANSCRIPTIONAL REGULATORY PROTEIN"/>
    <property type="match status" value="1"/>
</dbReference>
<reference evidence="5" key="1">
    <citation type="submission" date="2016-10" db="EMBL/GenBank/DDBJ databases">
        <authorList>
            <person name="Varghese N."/>
            <person name="Submissions S."/>
        </authorList>
    </citation>
    <scope>NUCLEOTIDE SEQUENCE [LARGE SCALE GENOMIC DNA]</scope>
    <source>
        <strain evidence="5">DSM 44654</strain>
    </source>
</reference>
<evidence type="ECO:0000256" key="1">
    <source>
        <dbReference type="ARBA" id="ARBA00023015"/>
    </source>
</evidence>
<dbReference type="InterPro" id="IPR036271">
    <property type="entry name" value="Tet_transcr_reg_TetR-rel_C_sf"/>
</dbReference>
<dbReference type="Gene3D" id="1.10.357.10">
    <property type="entry name" value="Tetracycline Repressor, domain 2"/>
    <property type="match status" value="1"/>
</dbReference>
<proteinExistence type="predicted"/>
<dbReference type="SUPFAM" id="SSF48498">
    <property type="entry name" value="Tetracyclin repressor-like, C-terminal domain"/>
    <property type="match status" value="1"/>
</dbReference>
<keyword evidence="2" id="KW-0804">Transcription</keyword>
<dbReference type="Pfam" id="PF16925">
    <property type="entry name" value="TetR_C_13"/>
    <property type="match status" value="1"/>
</dbReference>
<dbReference type="Proteomes" id="UP000198878">
    <property type="component" value="Unassembled WGS sequence"/>
</dbReference>
<keyword evidence="5" id="KW-1185">Reference proteome</keyword>
<organism evidence="4 5">
    <name type="scientific">Amycolatopsis pretoriensis</name>
    <dbReference type="NCBI Taxonomy" id="218821"/>
    <lineage>
        <taxon>Bacteria</taxon>
        <taxon>Bacillati</taxon>
        <taxon>Actinomycetota</taxon>
        <taxon>Actinomycetes</taxon>
        <taxon>Pseudonocardiales</taxon>
        <taxon>Pseudonocardiaceae</taxon>
        <taxon>Amycolatopsis</taxon>
    </lineage>
</organism>
<dbReference type="AlphaFoldDB" id="A0A1H5Q3G3"/>
<evidence type="ECO:0000256" key="2">
    <source>
        <dbReference type="ARBA" id="ARBA00023163"/>
    </source>
</evidence>
<dbReference type="InterPro" id="IPR011075">
    <property type="entry name" value="TetR_C"/>
</dbReference>
<accession>A0A1H5Q3G3</accession>
<sequence length="218" mass="23670">MHPARAGTTTVHAMTADWYDGRCPDLDISEPDSRARVVASATALLAQNGVGSLTPARIQAAARVSRAEFEQLFPDPDVIVEVIVSTQLDAVLRAQLPRLDAVQNLEDLQHWLSRLLDPRARKSSSALGSLIHHLADRHDRGQRALATAFAHWRTSLASALSRLQTAGELDRGVPPEELAVGLIAALQGGHLLAHLTRDADQLRVTLEMAFDQVRAHAT</sequence>